<proteinExistence type="predicted"/>
<dbReference type="Proteomes" id="UP000517252">
    <property type="component" value="Unassembled WGS sequence"/>
</dbReference>
<accession>A0A6V8QP55</accession>
<evidence type="ECO:0000313" key="2">
    <source>
        <dbReference type="EMBL" id="GFP53952.1"/>
    </source>
</evidence>
<dbReference type="AlphaFoldDB" id="A0A6V8QP55"/>
<sequence length="754" mass="79059">MSRPSDLSVPKSGASRFSKALPTVPGLDDYYTDDDGESNIGGDNNINNSNNNNNNNNASHSRKNSEYSLPARTSSLASPQAKTLPLPPLPPPVPPPTKTLPPTPQSQTNPSSKVNSYSSTASANIVAAPSIAPSTPSSALSAGMLSLQSPPLSAGSKMSIPRKPVANLKLPAPSPQYLAQPSPTFSLSSLLSAYMGDGDESRSPSLYETTTSTSEIDRQEVAAPGSEKSVAAAEASSAIAAVTAAFPAVPSKPKAATSGSGSLPARPNAGTGTGIGAGAAAATQYQRRAERDLPPPPPQDEPAAELSTPSSPRPEIWKRRPHMTQASRELPGLTLDYSHGSTADTQLPADQDNSQAPPETVKAAVQRAPPFPGGLPGRNIRPSLGAKDQPPPAAQTMGSETSKLKQIKDRLGSQRSESVSSTSSAKAGFPGAPAVQRPPTPEYRKEDLKQPTVEPFISPVSPASSPEAPRGASPDFAKDLPPKPPNDSQLAAASTQPISRKAITISPSQDLTAAKNSSRPPSDAKSTSTSSQTTVSPVLRKGDTVPVPAAAPGPAPVTASPPNDWGSARPRVSGGTSTAAVQPQPAVIQTDVSQIANSKQSTPQPTSDPRLLKSETQGLLYRGRDGTLYPEMKVEGEPHPKAAYFPTQTFSSLPKDGIIKARPLTNTHFGCFQQHRTMNRRSNKNCPLTCQTCDRADLEDRWACSFCHVRICDACYRKLGSYQWDLRRLVDNLANAGPFSQSRPDTAPGLQATL</sequence>
<evidence type="ECO:0000256" key="1">
    <source>
        <dbReference type="SAM" id="MobiDB-lite"/>
    </source>
</evidence>
<feature type="compositionally biased region" description="Low complexity" evidence="1">
    <location>
        <begin position="413"/>
        <end position="424"/>
    </location>
</feature>
<organism evidence="2 3">
    <name type="scientific">Trichoderma asperellum</name>
    <name type="common">Filamentous fungus</name>
    <dbReference type="NCBI Taxonomy" id="101201"/>
    <lineage>
        <taxon>Eukaryota</taxon>
        <taxon>Fungi</taxon>
        <taxon>Dikarya</taxon>
        <taxon>Ascomycota</taxon>
        <taxon>Pezizomycotina</taxon>
        <taxon>Sordariomycetes</taxon>
        <taxon>Hypocreomycetidae</taxon>
        <taxon>Hypocreales</taxon>
        <taxon>Hypocreaceae</taxon>
        <taxon>Trichoderma</taxon>
    </lineage>
</organism>
<feature type="compositionally biased region" description="Polar residues" evidence="1">
    <location>
        <begin position="590"/>
        <end position="607"/>
    </location>
</feature>
<feature type="compositionally biased region" description="Polar residues" evidence="1">
    <location>
        <begin position="505"/>
        <end position="520"/>
    </location>
</feature>
<feature type="region of interest" description="Disordered" evidence="1">
    <location>
        <begin position="131"/>
        <end position="160"/>
    </location>
</feature>
<feature type="compositionally biased region" description="Polar residues" evidence="1">
    <location>
        <begin position="71"/>
        <end position="81"/>
    </location>
</feature>
<feature type="compositionally biased region" description="Polar residues" evidence="1">
    <location>
        <begin position="203"/>
        <end position="214"/>
    </location>
</feature>
<name>A0A6V8QP55_TRIAP</name>
<feature type="compositionally biased region" description="Low complexity" evidence="1">
    <location>
        <begin position="458"/>
        <end position="469"/>
    </location>
</feature>
<comment type="caution">
    <text evidence="2">The sequence shown here is derived from an EMBL/GenBank/DDBJ whole genome shotgun (WGS) entry which is preliminary data.</text>
</comment>
<feature type="compositionally biased region" description="Polar residues" evidence="1">
    <location>
        <begin position="486"/>
        <end position="498"/>
    </location>
</feature>
<gene>
    <name evidence="2" type="ORF">TASIC1_0003033000</name>
</gene>
<feature type="region of interest" description="Disordered" evidence="1">
    <location>
        <begin position="246"/>
        <end position="619"/>
    </location>
</feature>
<reference evidence="2 3" key="1">
    <citation type="submission" date="2020-07" db="EMBL/GenBank/DDBJ databases">
        <title>Trichoderma asperellum IC-1 whole genome shotgun sequence.</title>
        <authorList>
            <person name="Kanamasa S."/>
            <person name="Takahashi H."/>
        </authorList>
    </citation>
    <scope>NUCLEOTIDE SEQUENCE [LARGE SCALE GENOMIC DNA]</scope>
    <source>
        <strain evidence="2 3">IC-1</strain>
    </source>
</reference>
<dbReference type="EMBL" id="BLZH01000003">
    <property type="protein sequence ID" value="GFP53952.1"/>
    <property type="molecule type" value="Genomic_DNA"/>
</dbReference>
<feature type="compositionally biased region" description="Low complexity" evidence="1">
    <location>
        <begin position="38"/>
        <end position="57"/>
    </location>
</feature>
<feature type="compositionally biased region" description="Low complexity" evidence="1">
    <location>
        <begin position="526"/>
        <end position="536"/>
    </location>
</feature>
<feature type="compositionally biased region" description="Basic and acidic residues" evidence="1">
    <location>
        <begin position="402"/>
        <end position="412"/>
    </location>
</feature>
<feature type="compositionally biased region" description="Pro residues" evidence="1">
    <location>
        <begin position="85"/>
        <end position="104"/>
    </location>
</feature>
<protein>
    <submittedName>
        <fullName evidence="2">Uncharacterized protein</fullName>
    </submittedName>
</protein>
<evidence type="ECO:0000313" key="3">
    <source>
        <dbReference type="Proteomes" id="UP000517252"/>
    </source>
</evidence>
<feature type="region of interest" description="Disordered" evidence="1">
    <location>
        <begin position="194"/>
        <end position="234"/>
    </location>
</feature>
<dbReference type="OrthoDB" id="5425130at2759"/>
<feature type="region of interest" description="Disordered" evidence="1">
    <location>
        <begin position="1"/>
        <end position="119"/>
    </location>
</feature>
<feature type="compositionally biased region" description="Low complexity" evidence="1">
    <location>
        <begin position="131"/>
        <end position="142"/>
    </location>
</feature>